<dbReference type="GeneID" id="116658342"/>
<dbReference type="AlphaFoldDB" id="A0A8B8RMS1"/>
<accession>A0A8B8RMS1</accession>
<name>A0A8B8RMS1_CAMFR</name>
<dbReference type="Proteomes" id="UP000694856">
    <property type="component" value="Chromosome 20"/>
</dbReference>
<evidence type="ECO:0000256" key="1">
    <source>
        <dbReference type="SAM" id="MobiDB-lite"/>
    </source>
</evidence>
<feature type="region of interest" description="Disordered" evidence="1">
    <location>
        <begin position="94"/>
        <end position="203"/>
    </location>
</feature>
<feature type="compositionally biased region" description="Basic and acidic residues" evidence="1">
    <location>
        <begin position="122"/>
        <end position="131"/>
    </location>
</feature>
<proteinExistence type="predicted"/>
<reference evidence="3" key="1">
    <citation type="submission" date="2025-08" db="UniProtKB">
        <authorList>
            <consortium name="RefSeq"/>
        </authorList>
    </citation>
    <scope>IDENTIFICATION</scope>
    <source>
        <tissue evidence="3">Ear skin</tissue>
    </source>
</reference>
<feature type="compositionally biased region" description="Basic and acidic residues" evidence="1">
    <location>
        <begin position="20"/>
        <end position="48"/>
    </location>
</feature>
<gene>
    <name evidence="3" type="primary">LOC116658342</name>
</gene>
<evidence type="ECO:0000313" key="3">
    <source>
        <dbReference type="RefSeq" id="XP_032319231.1"/>
    </source>
</evidence>
<evidence type="ECO:0000313" key="2">
    <source>
        <dbReference type="Proteomes" id="UP000694856"/>
    </source>
</evidence>
<sequence>MPHRPAPRQAPIGSARPHSPRPEQQEPEHEGPRFRREEGGAHASADTHARKRMRGCACADARTARSLRKLGISAAAPEEEGGLGTGLPLAVTSAAAAGQAPIGSARPYSPHPEQQEPQPEGPRFRREEERRARTRGAAVADAGSAWSVGKLGAPAAAPEEEGGLGTGLPLAVASTAAAGQEDAVRSRGSISGGQGLSQDPALAQDRLQYPAAVLENS</sequence>
<organism evidence="2 3">
    <name type="scientific">Camelus ferus</name>
    <name type="common">Wild bactrian camel</name>
    <name type="synonym">Camelus bactrianus ferus</name>
    <dbReference type="NCBI Taxonomy" id="419612"/>
    <lineage>
        <taxon>Eukaryota</taxon>
        <taxon>Metazoa</taxon>
        <taxon>Chordata</taxon>
        <taxon>Craniata</taxon>
        <taxon>Vertebrata</taxon>
        <taxon>Euteleostomi</taxon>
        <taxon>Mammalia</taxon>
        <taxon>Eutheria</taxon>
        <taxon>Laurasiatheria</taxon>
        <taxon>Artiodactyla</taxon>
        <taxon>Tylopoda</taxon>
        <taxon>Camelidae</taxon>
        <taxon>Camelus</taxon>
    </lineage>
</organism>
<keyword evidence="2" id="KW-1185">Reference proteome</keyword>
<protein>
    <submittedName>
        <fullName evidence="3">Uncharacterized protein LOC116658342 isoform X1</fullName>
    </submittedName>
</protein>
<feature type="compositionally biased region" description="Low complexity" evidence="1">
    <location>
        <begin position="94"/>
        <end position="118"/>
    </location>
</feature>
<feature type="region of interest" description="Disordered" evidence="1">
    <location>
        <begin position="1"/>
        <end position="56"/>
    </location>
</feature>
<dbReference type="RefSeq" id="XP_032319231.1">
    <property type="nucleotide sequence ID" value="XM_032463340.1"/>
</dbReference>
<dbReference type="KEGG" id="cfr:116658342"/>